<dbReference type="InterPro" id="IPR017946">
    <property type="entry name" value="PLC-like_Pdiesterase_TIM-brl"/>
</dbReference>
<reference evidence="3" key="1">
    <citation type="journal article" date="2019" name="Int. J. Syst. Evol. Microbiol.">
        <title>The Global Catalogue of Microorganisms (GCM) 10K type strain sequencing project: providing services to taxonomists for standard genome sequencing and annotation.</title>
        <authorList>
            <consortium name="The Broad Institute Genomics Platform"/>
            <consortium name="The Broad Institute Genome Sequencing Center for Infectious Disease"/>
            <person name="Wu L."/>
            <person name="Ma J."/>
        </authorList>
    </citation>
    <scope>NUCLEOTIDE SEQUENCE [LARGE SCALE GENOMIC DNA]</scope>
    <source>
        <strain evidence="3">NBRC 106593</strain>
    </source>
</reference>
<dbReference type="SUPFAM" id="SSF51695">
    <property type="entry name" value="PLC-like phosphodiesterases"/>
    <property type="match status" value="1"/>
</dbReference>
<comment type="caution">
    <text evidence="2">The sequence shown here is derived from an EMBL/GenBank/DDBJ whole genome shotgun (WGS) entry which is preliminary data.</text>
</comment>
<keyword evidence="1" id="KW-1133">Transmembrane helix</keyword>
<accession>A0ABW2AN70</accession>
<dbReference type="PANTHER" id="PTHR13593:SF140">
    <property type="entry name" value="PLC-LIKE PHOSPHODIESTERASE"/>
    <property type="match status" value="1"/>
</dbReference>
<organism evidence="2 3">
    <name type="scientific">Branchiibius cervicis</name>
    <dbReference type="NCBI Taxonomy" id="908252"/>
    <lineage>
        <taxon>Bacteria</taxon>
        <taxon>Bacillati</taxon>
        <taxon>Actinomycetota</taxon>
        <taxon>Actinomycetes</taxon>
        <taxon>Micrococcales</taxon>
        <taxon>Dermacoccaceae</taxon>
        <taxon>Branchiibius</taxon>
    </lineage>
</organism>
<dbReference type="PANTHER" id="PTHR13593">
    <property type="match status" value="1"/>
</dbReference>
<sequence>MSPDAAPTTVLRRILMVLATVLAAAAMLAGLANFELLNGNRFAGHADDIRKDPAVASALGVIVTDKIITANTNLAALRPLVQSTTTSVIESDAAGPVFRTAVRPLHEYLTSDNDSQILLQAADIAAISISALKEFKPDLVANVPDDLDVTFSSIGSQSFAAHTLQAARWVRVLSWLLPLLAALCLLAAVLVGRRSWRSAGFTVGRVLLWAAGTFAALLSVGVIANTFFTPNGLVPAVASAAWSTMVVPAAILTLIVGFAGLILIGCARTLPVRNLREFDQWALRAVRSRPTTPAGWGVRVIGSGLLGVLMVLRPAMVIQFLVALAGVGLITYVLCEVLVAAGAVATRRNLAPRGVAWVRRYGARVVAALAAVALLISVTVFAWPQSTSIAAETGPADERCNGWVQLCDRPYNNVAFEASHNSMSALDENYFLAEQPTGIVGQLDAGVRVFLIDSWYGQSTNRPGVIANSDATRAQAVAQANETFGASTVQSALRLRNSLNVRPQGPVGLYLCHELCELGATDWPKVMGQVKTWMDRHPREVVTFFVQDVVKPDDVAKMLGDVGLLDTLYTPPAKGQDWASLGQMISSGKRLVWLQENEGGGSSYPWMLDGPQWSQDTEYTNPSVSSFSCAIKRGEPDNPIFLMNHWLSGFGSLQADAKKVNARSVLLPLAQKCEKERGQIPNYVAVNYVNLGDLKSVVQTLNGLD</sequence>
<feature type="transmembrane region" description="Helical" evidence="1">
    <location>
        <begin position="12"/>
        <end position="32"/>
    </location>
</feature>
<keyword evidence="1" id="KW-0812">Transmembrane</keyword>
<feature type="transmembrane region" description="Helical" evidence="1">
    <location>
        <begin position="172"/>
        <end position="191"/>
    </location>
</feature>
<dbReference type="Gene3D" id="3.20.20.190">
    <property type="entry name" value="Phosphatidylinositol (PI) phosphodiesterase"/>
    <property type="match status" value="1"/>
</dbReference>
<dbReference type="Proteomes" id="UP001596356">
    <property type="component" value="Unassembled WGS sequence"/>
</dbReference>
<feature type="transmembrane region" description="Helical" evidence="1">
    <location>
        <begin position="365"/>
        <end position="383"/>
    </location>
</feature>
<evidence type="ECO:0000313" key="3">
    <source>
        <dbReference type="Proteomes" id="UP001596356"/>
    </source>
</evidence>
<dbReference type="PROSITE" id="PS50007">
    <property type="entry name" value="PIPLC_X_DOMAIN"/>
    <property type="match status" value="1"/>
</dbReference>
<keyword evidence="3" id="KW-1185">Reference proteome</keyword>
<feature type="transmembrane region" description="Helical" evidence="1">
    <location>
        <begin position="318"/>
        <end position="344"/>
    </location>
</feature>
<evidence type="ECO:0008006" key="4">
    <source>
        <dbReference type="Google" id="ProtNLM"/>
    </source>
</evidence>
<dbReference type="RefSeq" id="WP_377819872.1">
    <property type="nucleotide sequence ID" value="NZ_JBHSWJ010000002.1"/>
</dbReference>
<protein>
    <recommendedName>
        <fullName evidence="4">Integral membrane protein</fullName>
    </recommendedName>
</protein>
<name>A0ABW2AN70_9MICO</name>
<evidence type="ECO:0000256" key="1">
    <source>
        <dbReference type="SAM" id="Phobius"/>
    </source>
</evidence>
<keyword evidence="1" id="KW-0472">Membrane</keyword>
<dbReference type="InterPro" id="IPR051057">
    <property type="entry name" value="PI-PLC_domain"/>
</dbReference>
<dbReference type="EMBL" id="JBHSWJ010000002">
    <property type="protein sequence ID" value="MFC6712409.1"/>
    <property type="molecule type" value="Genomic_DNA"/>
</dbReference>
<proteinExistence type="predicted"/>
<feature type="transmembrane region" description="Helical" evidence="1">
    <location>
        <begin position="203"/>
        <end position="228"/>
    </location>
</feature>
<gene>
    <name evidence="2" type="ORF">ACFQBT_00470</name>
</gene>
<dbReference type="Pfam" id="PF26146">
    <property type="entry name" value="PI-PLC_X"/>
    <property type="match status" value="1"/>
</dbReference>
<evidence type="ECO:0000313" key="2">
    <source>
        <dbReference type="EMBL" id="MFC6712409.1"/>
    </source>
</evidence>
<feature type="transmembrane region" description="Helical" evidence="1">
    <location>
        <begin position="240"/>
        <end position="266"/>
    </location>
</feature>